<comment type="caution">
    <text evidence="2">The sequence shown here is derived from an EMBL/GenBank/DDBJ whole genome shotgun (WGS) entry which is preliminary data.</text>
</comment>
<proteinExistence type="predicted"/>
<dbReference type="AlphaFoldDB" id="A0A9W5YJ19"/>
<gene>
    <name evidence="2" type="ORF">AbraCBS73388_007238</name>
</gene>
<protein>
    <submittedName>
        <fullName evidence="2">Uncharacterized protein</fullName>
    </submittedName>
</protein>
<sequence length="203" mass="23137">MNQEHLSTDCLSIHNVALKTKCKIAEKRGEKQWKALPHSSLTLLISLRAVIASDQDVNILTPGGYQGLLDSYRPCELPLQPLVDDDFGMDGRVDLKIWKDGSRTTETATFYLYREETPLVHAPQGAHAILGRDCLLATEELDGRQPSLAPLRLGPEAKGQTEERARKRAELRKEADESEQARLQRERDQRQAEEERRRQRQRS</sequence>
<evidence type="ECO:0000256" key="1">
    <source>
        <dbReference type="SAM" id="MobiDB-lite"/>
    </source>
</evidence>
<feature type="region of interest" description="Disordered" evidence="1">
    <location>
        <begin position="146"/>
        <end position="203"/>
    </location>
</feature>
<feature type="compositionally biased region" description="Basic and acidic residues" evidence="1">
    <location>
        <begin position="171"/>
        <end position="197"/>
    </location>
</feature>
<name>A0A9W5YJ19_9EURO</name>
<accession>A0A9W5YJ19</accession>
<evidence type="ECO:0000313" key="2">
    <source>
        <dbReference type="EMBL" id="GKZ17186.1"/>
    </source>
</evidence>
<evidence type="ECO:0000313" key="3">
    <source>
        <dbReference type="Proteomes" id="UP001143548"/>
    </source>
</evidence>
<organism evidence="2 3">
    <name type="scientific">Aspergillus brasiliensis</name>
    <dbReference type="NCBI Taxonomy" id="319629"/>
    <lineage>
        <taxon>Eukaryota</taxon>
        <taxon>Fungi</taxon>
        <taxon>Dikarya</taxon>
        <taxon>Ascomycota</taxon>
        <taxon>Pezizomycotina</taxon>
        <taxon>Eurotiomycetes</taxon>
        <taxon>Eurotiomycetidae</taxon>
        <taxon>Eurotiales</taxon>
        <taxon>Aspergillaceae</taxon>
        <taxon>Aspergillus</taxon>
        <taxon>Aspergillus subgen. Circumdati</taxon>
    </lineage>
</organism>
<dbReference type="EMBL" id="BROQ01000004">
    <property type="protein sequence ID" value="GKZ17186.1"/>
    <property type="molecule type" value="Genomic_DNA"/>
</dbReference>
<reference evidence="2" key="1">
    <citation type="submission" date="2022-07" db="EMBL/GenBank/DDBJ databases">
        <title>Taxonomy of Aspergillus series Nigri: significant species reduction supported by multi-species coalescent approaches.</title>
        <authorList>
            <person name="Bian C."/>
            <person name="Kusuya Y."/>
            <person name="Sklenar F."/>
            <person name="D'hooge E."/>
            <person name="Yaguchi T."/>
            <person name="Takahashi H."/>
            <person name="Hubka V."/>
        </authorList>
    </citation>
    <scope>NUCLEOTIDE SEQUENCE</scope>
    <source>
        <strain evidence="2">CBS 733.88</strain>
    </source>
</reference>
<dbReference type="Proteomes" id="UP001143548">
    <property type="component" value="Unassembled WGS sequence"/>
</dbReference>